<dbReference type="PANTHER" id="PTHR46265">
    <property type="entry name" value="RHO GTPASE-ACTIVATING PROTEIN 7"/>
    <property type="match status" value="1"/>
</dbReference>
<dbReference type="InterPro" id="IPR008936">
    <property type="entry name" value="Rho_GTPase_activation_prot"/>
</dbReference>
<dbReference type="InterPro" id="IPR052799">
    <property type="entry name" value="Rho_GAP_Regulators"/>
</dbReference>
<dbReference type="PROSITE" id="PS50238">
    <property type="entry name" value="RHOGAP"/>
    <property type="match status" value="1"/>
</dbReference>
<dbReference type="InterPro" id="IPR000198">
    <property type="entry name" value="RhoGAP_dom"/>
</dbReference>
<feature type="compositionally biased region" description="Basic and acidic residues" evidence="2">
    <location>
        <begin position="533"/>
        <end position="551"/>
    </location>
</feature>
<feature type="coiled-coil region" evidence="1">
    <location>
        <begin position="237"/>
        <end position="296"/>
    </location>
</feature>
<feature type="compositionally biased region" description="Basic and acidic residues" evidence="2">
    <location>
        <begin position="397"/>
        <end position="417"/>
    </location>
</feature>
<comment type="caution">
    <text evidence="4">The sequence shown here is derived from an EMBL/GenBank/DDBJ whole genome shotgun (WGS) entry which is preliminary data.</text>
</comment>
<evidence type="ECO:0000259" key="3">
    <source>
        <dbReference type="PROSITE" id="PS50238"/>
    </source>
</evidence>
<name>A0ABR0DL57_9LAMI</name>
<evidence type="ECO:0000256" key="1">
    <source>
        <dbReference type="SAM" id="Coils"/>
    </source>
</evidence>
<feature type="region of interest" description="Disordered" evidence="2">
    <location>
        <begin position="81"/>
        <end position="167"/>
    </location>
</feature>
<evidence type="ECO:0000313" key="4">
    <source>
        <dbReference type="EMBL" id="KAK4489962.1"/>
    </source>
</evidence>
<keyword evidence="5" id="KW-1185">Reference proteome</keyword>
<feature type="domain" description="Rho-GAP" evidence="3">
    <location>
        <begin position="1"/>
        <end position="78"/>
    </location>
</feature>
<sequence>MMMQKVASNKAVNRMSISAVAACMAPLLLRPLLAGDCDLDNGFDMGGDGSVQLMKAAAAANHAQAIVITLLEEYENIFGEGLVTPEPYTDSEDSESESEEITDDDDDSFDDDGDDSETEENEYSKKVTRSHSSGSESPKVDDVLGNPPQTSLPQHDRIRGTDSIPIRRITDAKKPKYHSCELLGVDNAETSMLLKTSTSSQEPVRSIRRPTVWGCTPARKNLSMESIEFHFEDESEIQKLESVKIDLQNRIANEAKTNSLLQDSLERQKDDLHERRLALEKDVSGLQEQLQKEMELRAALEAGCGEYQLPQSVFSVVDEKMKADLEEIAQAEADVLNLKQKADDLELQLNQQREQNSRIRHDRGKQYHQSPDHQKRLKEKQIDGGVIATKSTSENLPRSKHEPNLDITNSDRYKKQESPASSSKPLMASTVKAGTNKFGTTGSRKSSGRGEGTNSTHSALSKLTNRLNFLKERRSQIASELHNMDKGRDSSQPVQNLEQDRGSKYRQSLQTMDKRQESLEKSRDVEGQSLQNVDKERKSEGLPHLDTEKSECFPVVDKGRSKIPPRTRADPTY</sequence>
<feature type="compositionally biased region" description="Basic and acidic residues" evidence="2">
    <location>
        <begin position="512"/>
        <end position="526"/>
    </location>
</feature>
<dbReference type="Proteomes" id="UP001291926">
    <property type="component" value="Unassembled WGS sequence"/>
</dbReference>
<organism evidence="4 5">
    <name type="scientific">Penstemon davidsonii</name>
    <dbReference type="NCBI Taxonomy" id="160366"/>
    <lineage>
        <taxon>Eukaryota</taxon>
        <taxon>Viridiplantae</taxon>
        <taxon>Streptophyta</taxon>
        <taxon>Embryophyta</taxon>
        <taxon>Tracheophyta</taxon>
        <taxon>Spermatophyta</taxon>
        <taxon>Magnoliopsida</taxon>
        <taxon>eudicotyledons</taxon>
        <taxon>Gunneridae</taxon>
        <taxon>Pentapetalae</taxon>
        <taxon>asterids</taxon>
        <taxon>lamiids</taxon>
        <taxon>Lamiales</taxon>
        <taxon>Plantaginaceae</taxon>
        <taxon>Cheloneae</taxon>
        <taxon>Penstemon</taxon>
    </lineage>
</organism>
<dbReference type="PANTHER" id="PTHR46265:SF2">
    <property type="entry name" value="RHO GTPASE-ACTIVATING PROTEIN 7"/>
    <property type="match status" value="1"/>
</dbReference>
<protein>
    <recommendedName>
        <fullName evidence="3">Rho-GAP domain-containing protein</fullName>
    </recommendedName>
</protein>
<feature type="region of interest" description="Disordered" evidence="2">
    <location>
        <begin position="480"/>
        <end position="573"/>
    </location>
</feature>
<feature type="compositionally biased region" description="Acidic residues" evidence="2">
    <location>
        <begin position="89"/>
        <end position="121"/>
    </location>
</feature>
<dbReference type="Gene3D" id="1.10.555.10">
    <property type="entry name" value="Rho GTPase activation protein"/>
    <property type="match status" value="1"/>
</dbReference>
<dbReference type="SUPFAM" id="SSF48350">
    <property type="entry name" value="GTPase activation domain, GAP"/>
    <property type="match status" value="1"/>
</dbReference>
<evidence type="ECO:0000313" key="5">
    <source>
        <dbReference type="Proteomes" id="UP001291926"/>
    </source>
</evidence>
<dbReference type="EMBL" id="JAYDYQ010001087">
    <property type="protein sequence ID" value="KAK4489962.1"/>
    <property type="molecule type" value="Genomic_DNA"/>
</dbReference>
<proteinExistence type="predicted"/>
<reference evidence="4 5" key="1">
    <citation type="journal article" date="2023" name="bioRxiv">
        <title>Genome report: Whole genome sequence and annotation of Penstemon davidsonii.</title>
        <authorList>
            <person name="Ostevik K.L."/>
            <person name="Alabady M."/>
            <person name="Zhang M."/>
            <person name="Rausher M.D."/>
        </authorList>
    </citation>
    <scope>NUCLEOTIDE SEQUENCE [LARGE SCALE GENOMIC DNA]</scope>
    <source>
        <strain evidence="4">DNT005</strain>
        <tissue evidence="4">Whole leaf</tissue>
    </source>
</reference>
<gene>
    <name evidence="4" type="ORF">RD792_000616</name>
</gene>
<dbReference type="Pfam" id="PF14389">
    <property type="entry name" value="Lzipper-MIP1"/>
    <property type="match status" value="1"/>
</dbReference>
<feature type="region of interest" description="Disordered" evidence="2">
    <location>
        <begin position="353"/>
        <end position="460"/>
    </location>
</feature>
<keyword evidence="1" id="KW-0175">Coiled coil</keyword>
<feature type="compositionally biased region" description="Basic and acidic residues" evidence="2">
    <location>
        <begin position="370"/>
        <end position="382"/>
    </location>
</feature>
<accession>A0ABR0DL57</accession>
<evidence type="ECO:0000256" key="2">
    <source>
        <dbReference type="SAM" id="MobiDB-lite"/>
    </source>
</evidence>
<dbReference type="InterPro" id="IPR025757">
    <property type="entry name" value="MIP1_Leuzipper"/>
</dbReference>